<evidence type="ECO:0000313" key="2">
    <source>
        <dbReference type="EMBL" id="RSH89615.1"/>
    </source>
</evidence>
<reference evidence="2 3" key="1">
    <citation type="submission" date="2018-11" db="EMBL/GenBank/DDBJ databases">
        <title>Genome sequence of Saitozyma podzolica DSM 27192.</title>
        <authorList>
            <person name="Aliyu H."/>
            <person name="Gorte O."/>
            <person name="Ochsenreither K."/>
        </authorList>
    </citation>
    <scope>NUCLEOTIDE SEQUENCE [LARGE SCALE GENOMIC DNA]</scope>
    <source>
        <strain evidence="2 3">DSM 27192</strain>
    </source>
</reference>
<feature type="region of interest" description="Disordered" evidence="1">
    <location>
        <begin position="291"/>
        <end position="314"/>
    </location>
</feature>
<accession>A0A427YEL3</accession>
<dbReference type="EMBL" id="RSCD01000013">
    <property type="protein sequence ID" value="RSH89615.1"/>
    <property type="molecule type" value="Genomic_DNA"/>
</dbReference>
<name>A0A427YEL3_9TREE</name>
<dbReference type="AlphaFoldDB" id="A0A427YEL3"/>
<evidence type="ECO:0000256" key="1">
    <source>
        <dbReference type="SAM" id="MobiDB-lite"/>
    </source>
</evidence>
<organism evidence="2 3">
    <name type="scientific">Saitozyma podzolica</name>
    <dbReference type="NCBI Taxonomy" id="1890683"/>
    <lineage>
        <taxon>Eukaryota</taxon>
        <taxon>Fungi</taxon>
        <taxon>Dikarya</taxon>
        <taxon>Basidiomycota</taxon>
        <taxon>Agaricomycotina</taxon>
        <taxon>Tremellomycetes</taxon>
        <taxon>Tremellales</taxon>
        <taxon>Trimorphomycetaceae</taxon>
        <taxon>Saitozyma</taxon>
    </lineage>
</organism>
<sequence>MPGTILPDDPSVSPLDSSANERNWDVLAHVLDDEGERMVLPQPRASWPGLLAITSEALSRMQERWSRADQDRPTRFHEIRFGGALVRKVEVTEDMDTGDLLFPPWEAPESTGDNADPPSGARTRVALDIFINGEMTLDHLGAQFASGARSVPIRAMMTPLIRTFVATEYMWEVSTEAFSDIRTAVNSLPFDTCIELSSGLPADQRILFSRLEAVEAKLVSLRLNPDSMNAEVRDSRADLGFDEEQVSWAFPEARNTAAITWNDGKGFLPLRIDFSPSLPWMDSELEAMGISGRPNTPTSSLLEELCASSPEQDV</sequence>
<gene>
    <name evidence="2" type="ORF">EHS25_002166</name>
</gene>
<comment type="caution">
    <text evidence="2">The sequence shown here is derived from an EMBL/GenBank/DDBJ whole genome shotgun (WGS) entry which is preliminary data.</text>
</comment>
<keyword evidence="3" id="KW-1185">Reference proteome</keyword>
<protein>
    <submittedName>
        <fullName evidence="2">Uncharacterized protein</fullName>
    </submittedName>
</protein>
<dbReference type="OrthoDB" id="10422929at2759"/>
<dbReference type="Proteomes" id="UP000279259">
    <property type="component" value="Unassembled WGS sequence"/>
</dbReference>
<proteinExistence type="predicted"/>
<evidence type="ECO:0000313" key="3">
    <source>
        <dbReference type="Proteomes" id="UP000279259"/>
    </source>
</evidence>